<keyword evidence="1" id="KW-0812">Transmembrane</keyword>
<dbReference type="PIRSF" id="PIRSF037259">
    <property type="entry name" value="EcsB_ABC"/>
    <property type="match status" value="1"/>
</dbReference>
<feature type="transmembrane region" description="Helical" evidence="1">
    <location>
        <begin position="57"/>
        <end position="79"/>
    </location>
</feature>
<reference evidence="2 3" key="1">
    <citation type="submission" date="2013-03" db="EMBL/GenBank/DDBJ databases">
        <title>The Genome Sequence of Enterococcus columbae ATCC_51263 (PacBio/Illumina hybrid assembly).</title>
        <authorList>
            <consortium name="The Broad Institute Genomics Platform"/>
            <consortium name="The Broad Institute Genome Sequencing Center for Infectious Disease"/>
            <person name="Earl A."/>
            <person name="Russ C."/>
            <person name="Gilmore M."/>
            <person name="Surin D."/>
            <person name="Walker B."/>
            <person name="Young S."/>
            <person name="Zeng Q."/>
            <person name="Gargeya S."/>
            <person name="Fitzgerald M."/>
            <person name="Haas B."/>
            <person name="Abouelleil A."/>
            <person name="Allen A.W."/>
            <person name="Alvarado L."/>
            <person name="Arachchi H.M."/>
            <person name="Berlin A.M."/>
            <person name="Chapman S.B."/>
            <person name="Gainer-Dewar J."/>
            <person name="Goldberg J."/>
            <person name="Griggs A."/>
            <person name="Gujja S."/>
            <person name="Hansen M."/>
            <person name="Howarth C."/>
            <person name="Imamovic A."/>
            <person name="Ireland A."/>
            <person name="Larimer J."/>
            <person name="McCowan C."/>
            <person name="Murphy C."/>
            <person name="Pearson M."/>
            <person name="Poon T.W."/>
            <person name="Priest M."/>
            <person name="Roberts A."/>
            <person name="Saif S."/>
            <person name="Shea T."/>
            <person name="Sisk P."/>
            <person name="Sykes S."/>
            <person name="Wortman J."/>
            <person name="Nusbaum C."/>
            <person name="Birren B."/>
        </authorList>
    </citation>
    <scope>NUCLEOTIDE SEQUENCE [LARGE SCALE GENOMIC DNA]</scope>
    <source>
        <strain evidence="2 3">ATCC 51263</strain>
    </source>
</reference>
<evidence type="ECO:0000313" key="3">
    <source>
        <dbReference type="Proteomes" id="UP000014113"/>
    </source>
</evidence>
<dbReference type="Pfam" id="PF05975">
    <property type="entry name" value="EcsB"/>
    <property type="match status" value="1"/>
</dbReference>
<dbReference type="RefSeq" id="WP_016183578.1">
    <property type="nucleotide sequence ID" value="NZ_JXKI01000011.1"/>
</dbReference>
<dbReference type="GO" id="GO:0016020">
    <property type="term" value="C:membrane"/>
    <property type="evidence" value="ECO:0007669"/>
    <property type="project" value="InterPro"/>
</dbReference>
<proteinExistence type="predicted"/>
<feature type="transmembrane region" description="Helical" evidence="1">
    <location>
        <begin position="167"/>
        <end position="183"/>
    </location>
</feature>
<gene>
    <name evidence="2" type="ORF">I568_02053</name>
</gene>
<accession>S1N455</accession>
<feature type="transmembrane region" description="Helical" evidence="1">
    <location>
        <begin position="351"/>
        <end position="369"/>
    </location>
</feature>
<evidence type="ECO:0000313" key="2">
    <source>
        <dbReference type="EMBL" id="EOW80353.1"/>
    </source>
</evidence>
<dbReference type="eggNOG" id="COG4473">
    <property type="taxonomic scope" value="Bacteria"/>
</dbReference>
<evidence type="ECO:0000256" key="1">
    <source>
        <dbReference type="SAM" id="Phobius"/>
    </source>
</evidence>
<comment type="caution">
    <text evidence="2">The sequence shown here is derived from an EMBL/GenBank/DDBJ whole genome shotgun (WGS) entry which is preliminary data.</text>
</comment>
<feature type="transmembrane region" description="Helical" evidence="1">
    <location>
        <begin position="20"/>
        <end position="45"/>
    </location>
</feature>
<protein>
    <recommendedName>
        <fullName evidence="4">ABC transporter permease</fullName>
    </recommendedName>
</protein>
<sequence>MMKELFNQRVRIHQRQLQKYLRYIINDSFVVIMTFLFGGAVVYYTSFLKQLPTPYPLGQVISLLILLFALHIGKLATLLKPADQIFLLPKEAQMARYLQSALLYSLIVPILSLALILGFLMPFIQVSFASSLNHYPWLLLSLVGLKIAQLQVQRYQCYQLTSKQGRIAYLAWLVSSLVTLAIALWFNHLLGLALAMLVLLGFSWYLKKVQVQMIFWERMIAREQNRLHRVYQFINLFTDVPFIQAKMKRRRYLDGILRYLPKNQQHTFLHLFVRRFLRSDEFSGQTLRLGIVGSICLVSLNDWRFALVLSLLFIYLIAFQLLPLSQQYQYMILTQLYPISRTTQQANFIQSYRFILLSVAFVFSLVNLISTPLLYALLIFGANLVFSLLLIYLYAPNRLKKLQNI</sequence>
<keyword evidence="1" id="KW-0472">Membrane</keyword>
<dbReference type="InterPro" id="IPR010288">
    <property type="entry name" value="EcsB_ABC"/>
</dbReference>
<organism evidence="2 3">
    <name type="scientific">Enterococcus columbae DSM 7374 = ATCC 51263</name>
    <dbReference type="NCBI Taxonomy" id="1121865"/>
    <lineage>
        <taxon>Bacteria</taxon>
        <taxon>Bacillati</taxon>
        <taxon>Bacillota</taxon>
        <taxon>Bacilli</taxon>
        <taxon>Lactobacillales</taxon>
        <taxon>Enterococcaceae</taxon>
        <taxon>Enterococcus</taxon>
    </lineage>
</organism>
<feature type="transmembrane region" description="Helical" evidence="1">
    <location>
        <begin position="306"/>
        <end position="324"/>
    </location>
</feature>
<feature type="transmembrane region" description="Helical" evidence="1">
    <location>
        <begin position="100"/>
        <end position="123"/>
    </location>
</feature>
<dbReference type="EMBL" id="ASWJ01000009">
    <property type="protein sequence ID" value="EOW80353.1"/>
    <property type="molecule type" value="Genomic_DNA"/>
</dbReference>
<feature type="transmembrane region" description="Helical" evidence="1">
    <location>
        <begin position="375"/>
        <end position="395"/>
    </location>
</feature>
<dbReference type="OrthoDB" id="2447941at2"/>
<keyword evidence="1" id="KW-1133">Transmembrane helix</keyword>
<keyword evidence="3" id="KW-1185">Reference proteome</keyword>
<name>S1N455_9ENTE</name>
<dbReference type="PATRIC" id="fig|1121865.3.peg.1402"/>
<evidence type="ECO:0008006" key="4">
    <source>
        <dbReference type="Google" id="ProtNLM"/>
    </source>
</evidence>
<dbReference type="AlphaFoldDB" id="S1N455"/>
<dbReference type="Proteomes" id="UP000014113">
    <property type="component" value="Unassembled WGS sequence"/>
</dbReference>
<feature type="transmembrane region" description="Helical" evidence="1">
    <location>
        <begin position="189"/>
        <end position="206"/>
    </location>
</feature>
<dbReference type="STRING" id="1121865.OMW_01439"/>